<feature type="transmembrane region" description="Helical" evidence="12">
    <location>
        <begin position="194"/>
        <end position="218"/>
    </location>
</feature>
<evidence type="ECO:0000313" key="16">
    <source>
        <dbReference type="Proteomes" id="UP000294547"/>
    </source>
</evidence>
<feature type="modified residue" description="4-aspartylphosphate" evidence="11">
    <location>
        <position position="1098"/>
    </location>
</feature>
<dbReference type="SMART" id="SM00388">
    <property type="entry name" value="HisKA"/>
    <property type="match status" value="1"/>
</dbReference>
<dbReference type="CDD" id="cd10322">
    <property type="entry name" value="SLC5sbd"/>
    <property type="match status" value="1"/>
</dbReference>
<dbReference type="InterPro" id="IPR036097">
    <property type="entry name" value="HisK_dim/P_sf"/>
</dbReference>
<dbReference type="PROSITE" id="PS50110">
    <property type="entry name" value="RESPONSE_REGULATORY"/>
    <property type="match status" value="1"/>
</dbReference>
<dbReference type="InterPro" id="IPR005467">
    <property type="entry name" value="His_kinase_dom"/>
</dbReference>
<evidence type="ECO:0000256" key="4">
    <source>
        <dbReference type="ARBA" id="ARBA00012438"/>
    </source>
</evidence>
<dbReference type="InterPro" id="IPR036890">
    <property type="entry name" value="HATPase_C_sf"/>
</dbReference>
<dbReference type="SUPFAM" id="SSF55785">
    <property type="entry name" value="PYP-like sensor domain (PAS domain)"/>
    <property type="match status" value="1"/>
</dbReference>
<dbReference type="SMART" id="SM00387">
    <property type="entry name" value="HATPase_c"/>
    <property type="match status" value="1"/>
</dbReference>
<dbReference type="Pfam" id="PF02518">
    <property type="entry name" value="HATPase_c"/>
    <property type="match status" value="1"/>
</dbReference>
<proteinExistence type="inferred from homology"/>
<evidence type="ECO:0000256" key="1">
    <source>
        <dbReference type="ARBA" id="ARBA00000085"/>
    </source>
</evidence>
<dbReference type="Pfam" id="PF00072">
    <property type="entry name" value="Response_reg"/>
    <property type="match status" value="1"/>
</dbReference>
<dbReference type="InterPro" id="IPR038377">
    <property type="entry name" value="Na/Glc_symporter_sf"/>
</dbReference>
<dbReference type="InterPro" id="IPR011006">
    <property type="entry name" value="CheY-like_superfamily"/>
</dbReference>
<keyword evidence="5 11" id="KW-0597">Phosphoprotein</keyword>
<feature type="transmembrane region" description="Helical" evidence="12">
    <location>
        <begin position="6"/>
        <end position="26"/>
    </location>
</feature>
<feature type="transmembrane region" description="Helical" evidence="12">
    <location>
        <begin position="330"/>
        <end position="363"/>
    </location>
</feature>
<comment type="catalytic activity">
    <reaction evidence="1">
        <text>ATP + protein L-histidine = ADP + protein N-phospho-L-histidine.</text>
        <dbReference type="EC" id="2.7.13.3"/>
    </reaction>
</comment>
<feature type="transmembrane region" description="Helical" evidence="12">
    <location>
        <begin position="70"/>
        <end position="88"/>
    </location>
</feature>
<feature type="transmembrane region" description="Helical" evidence="12">
    <location>
        <begin position="161"/>
        <end position="182"/>
    </location>
</feature>
<dbReference type="InterPro" id="IPR003661">
    <property type="entry name" value="HisK_dim/P_dom"/>
</dbReference>
<dbReference type="FunFam" id="3.30.565.10:FF:000049">
    <property type="entry name" value="Two-component sensor histidine kinase"/>
    <property type="match status" value="1"/>
</dbReference>
<dbReference type="EC" id="2.7.13.3" evidence="4"/>
<dbReference type="PANTHER" id="PTHR43047">
    <property type="entry name" value="TWO-COMPONENT HISTIDINE PROTEIN KINASE"/>
    <property type="match status" value="1"/>
</dbReference>
<name>A0A4R6RGB6_9HYPH</name>
<dbReference type="Pfam" id="PF00512">
    <property type="entry name" value="HisKA"/>
    <property type="match status" value="1"/>
</dbReference>
<feature type="transmembrane region" description="Helical" evidence="12">
    <location>
        <begin position="384"/>
        <end position="404"/>
    </location>
</feature>
<dbReference type="InterPro" id="IPR003594">
    <property type="entry name" value="HATPase_dom"/>
</dbReference>
<dbReference type="GO" id="GO:0000155">
    <property type="term" value="F:phosphorelay sensor kinase activity"/>
    <property type="evidence" value="ECO:0007669"/>
    <property type="project" value="InterPro"/>
</dbReference>
<feature type="transmembrane region" description="Helical" evidence="12">
    <location>
        <begin position="416"/>
        <end position="437"/>
    </location>
</feature>
<keyword evidence="16" id="KW-1185">Reference proteome</keyword>
<dbReference type="SUPFAM" id="SSF52172">
    <property type="entry name" value="CheY-like"/>
    <property type="match status" value="1"/>
</dbReference>
<protein>
    <recommendedName>
        <fullName evidence="4">histidine kinase</fullName>
        <ecNumber evidence="4">2.7.13.3</ecNumber>
    </recommendedName>
</protein>
<feature type="transmembrane region" description="Helical" evidence="12">
    <location>
        <begin position="449"/>
        <end position="471"/>
    </location>
</feature>
<gene>
    <name evidence="15" type="ORF">EDD54_2033</name>
</gene>
<dbReference type="Gene3D" id="3.30.450.20">
    <property type="entry name" value="PAS domain"/>
    <property type="match status" value="1"/>
</dbReference>
<feature type="domain" description="Histidine kinase" evidence="13">
    <location>
        <begin position="813"/>
        <end position="1025"/>
    </location>
</feature>
<keyword evidence="6" id="KW-0808">Transferase</keyword>
<reference evidence="15 16" key="1">
    <citation type="submission" date="2019-03" db="EMBL/GenBank/DDBJ databases">
        <title>Genomic Encyclopedia of Type Strains, Phase IV (KMG-IV): sequencing the most valuable type-strain genomes for metagenomic binning, comparative biology and taxonomic classification.</title>
        <authorList>
            <person name="Goeker M."/>
        </authorList>
    </citation>
    <scope>NUCLEOTIDE SEQUENCE [LARGE SCALE GENOMIC DNA]</scope>
    <source>
        <strain evidence="15 16">DSM 102969</strain>
    </source>
</reference>
<feature type="domain" description="Response regulatory" evidence="14">
    <location>
        <begin position="1048"/>
        <end position="1163"/>
    </location>
</feature>
<dbReference type="SMART" id="SM00448">
    <property type="entry name" value="REC"/>
    <property type="match status" value="1"/>
</dbReference>
<dbReference type="InterPro" id="IPR001734">
    <property type="entry name" value="Na/solute_symporter"/>
</dbReference>
<keyword evidence="9 12" id="KW-1133">Transmembrane helix</keyword>
<dbReference type="GO" id="GO:0005886">
    <property type="term" value="C:plasma membrane"/>
    <property type="evidence" value="ECO:0007669"/>
    <property type="project" value="TreeGrafter"/>
</dbReference>
<dbReference type="PANTHER" id="PTHR43047:SF9">
    <property type="entry name" value="HISTIDINE KINASE"/>
    <property type="match status" value="1"/>
</dbReference>
<dbReference type="RefSeq" id="WP_245515718.1">
    <property type="nucleotide sequence ID" value="NZ_BSPM01000004.1"/>
</dbReference>
<dbReference type="Gene3D" id="1.20.1730.10">
    <property type="entry name" value="Sodium/glucose cotransporter"/>
    <property type="match status" value="1"/>
</dbReference>
<dbReference type="FunFam" id="1.10.287.130:FF:000063">
    <property type="entry name" value="Hybrid sensor histidine kinase/response regulator"/>
    <property type="match status" value="1"/>
</dbReference>
<dbReference type="CDD" id="cd00156">
    <property type="entry name" value="REC"/>
    <property type="match status" value="1"/>
</dbReference>
<dbReference type="AlphaFoldDB" id="A0A4R6RGB6"/>
<dbReference type="PROSITE" id="PS50283">
    <property type="entry name" value="NA_SOLUT_SYMP_3"/>
    <property type="match status" value="1"/>
</dbReference>
<evidence type="ECO:0000256" key="2">
    <source>
        <dbReference type="ARBA" id="ARBA00004141"/>
    </source>
</evidence>
<evidence type="ECO:0000256" key="10">
    <source>
        <dbReference type="ARBA" id="ARBA00023136"/>
    </source>
</evidence>
<evidence type="ECO:0000256" key="8">
    <source>
        <dbReference type="ARBA" id="ARBA00022777"/>
    </source>
</evidence>
<dbReference type="CDD" id="cd00082">
    <property type="entry name" value="HisKA"/>
    <property type="match status" value="1"/>
</dbReference>
<dbReference type="Gene3D" id="3.40.50.2300">
    <property type="match status" value="1"/>
</dbReference>
<dbReference type="EMBL" id="SNXY01000007">
    <property type="protein sequence ID" value="TDP85185.1"/>
    <property type="molecule type" value="Genomic_DNA"/>
</dbReference>
<dbReference type="Proteomes" id="UP000294547">
    <property type="component" value="Unassembled WGS sequence"/>
</dbReference>
<accession>A0A4R6RGB6</accession>
<evidence type="ECO:0000256" key="7">
    <source>
        <dbReference type="ARBA" id="ARBA00022692"/>
    </source>
</evidence>
<dbReference type="InterPro" id="IPR001789">
    <property type="entry name" value="Sig_transdc_resp-reg_receiver"/>
</dbReference>
<dbReference type="NCBIfam" id="NF041832">
    <property type="entry name" value="near_NosP_CTERM"/>
    <property type="match status" value="1"/>
</dbReference>
<dbReference type="Pfam" id="PF12860">
    <property type="entry name" value="PAS_7"/>
    <property type="match status" value="1"/>
</dbReference>
<dbReference type="InterPro" id="IPR004358">
    <property type="entry name" value="Sig_transdc_His_kin-like_C"/>
</dbReference>
<organism evidence="15 16">
    <name type="scientific">Oharaeibacter diazotrophicus</name>
    <dbReference type="NCBI Taxonomy" id="1920512"/>
    <lineage>
        <taxon>Bacteria</taxon>
        <taxon>Pseudomonadati</taxon>
        <taxon>Pseudomonadota</taxon>
        <taxon>Alphaproteobacteria</taxon>
        <taxon>Hyphomicrobiales</taxon>
        <taxon>Pleomorphomonadaceae</taxon>
        <taxon>Oharaeibacter</taxon>
    </lineage>
</organism>
<evidence type="ECO:0000313" key="15">
    <source>
        <dbReference type="EMBL" id="TDP85185.1"/>
    </source>
</evidence>
<dbReference type="Gene3D" id="3.30.565.10">
    <property type="entry name" value="Histidine kinase-like ATPase, C-terminal domain"/>
    <property type="match status" value="1"/>
</dbReference>
<keyword evidence="7 12" id="KW-0812">Transmembrane</keyword>
<dbReference type="SUPFAM" id="SSF55874">
    <property type="entry name" value="ATPase domain of HSP90 chaperone/DNA topoisomerase II/histidine kinase"/>
    <property type="match status" value="1"/>
</dbReference>
<comment type="caution">
    <text evidence="15">The sequence shown here is derived from an EMBL/GenBank/DDBJ whole genome shotgun (WGS) entry which is preliminary data.</text>
</comment>
<feature type="transmembrane region" description="Helical" evidence="12">
    <location>
        <begin position="42"/>
        <end position="64"/>
    </location>
</feature>
<sequence length="1170" mass="125892">MLLQGWAIIAVALAYIGALFLVASLGDRRSLRRPGGRGRPMIYALSLGVYCTSWTFFGAVGLAAGHGFDYLTIYVGPMLVWALGYPVIRRIVRLAKAEHITSIADFLAARYGKSQAVAATVAIIAVVATLPYIALQLKAVSSSVSALISFDHGEPMGPVPVIGDVALLVALTMAAFAVLFGTRHIDATEHQEGLMLAVATESVVKLVCLVAVGIYVTFHLFDGPADLWAKAEQTGASAVLRNGGQGGTLIAQTLVSVFAILMLPRQFHVTVVENNADREIRRATWMFPLYLVAISLFVVPIALAGLIRLGRDVPGDLFVLALPMHAGDGFVTMVAFVGGLSAATAMVIVACVALSIMICNDLVMPFLLRRRPDDALNRRDIGSLVLVVRRIAIFVLMVAGYVYYRAAGNSAALASIGFLSFAAIAQLAPAFLIGLVWRGATARGAIAGMVTGFALWLYTLMLPALAGAGLVSTDVLHSGPFGLELLKPEALFGIAFEPFTHGVFWSLTLNALVLATVSALGRPRPIERAQASIFVPPQFAPAPSYRRWRTSVTVDDLRTTVARYIGEERTERSFNRHAREQGATLEPLMPASVDLLRFAEQMLASAIGAASARLVLSLLLKRRDPSTKAAMKLLDDATEAIQYSRDLMQIALDQVAQGIGVFDKDLRLICWNRRYRDLLDLPPEFGQVGTPLTEILRYNAERGLYGDGSPEDIVADRLDRFVRRLATVQETLQPTGTVLELRTSAMPDGGIVMTATDITDRVESERALARANESLERRVKERTEALTAANDALAKAKATADEANLGKTRFLAAASHDILQPLNAARLYTTSLVEKTAGGGLSDHVANIDASLESVEEILGAVLDISRLDTGALKPEIGLVRLDEVLKPLTLEFEPLARDKGLELVVVPSTATVRSDRRLLRRILQNLISNAIKYTEEGRVLVGCRRLGGRIAVQVTDTGIGIPAAKQRAIFREFHRLDAGVRVARGLGLGLSIVERIARVLDHPVTVDSTPGRGSTFRIELPEAAPLPNLVVAQPQPKPPTADLAGLSILCIDNEPRILDGMRALLEGWGCRVVTAPGAKEAIAAVKETGAPDVMLVDYHLDEGTGIDAVVRLRWRFGGDIPAVLITANRQPTVKSEAAEKDVGVLFKPVKPAALRAMIAQQRASRAAAE</sequence>
<evidence type="ECO:0000256" key="11">
    <source>
        <dbReference type="PROSITE-ProRule" id="PRU00169"/>
    </source>
</evidence>
<feature type="transmembrane region" description="Helical" evidence="12">
    <location>
        <begin position="246"/>
        <end position="264"/>
    </location>
</feature>
<evidence type="ECO:0000259" key="14">
    <source>
        <dbReference type="PROSITE" id="PS50110"/>
    </source>
</evidence>
<dbReference type="GO" id="GO:0009927">
    <property type="term" value="F:histidine phosphotransfer kinase activity"/>
    <property type="evidence" value="ECO:0007669"/>
    <property type="project" value="TreeGrafter"/>
</dbReference>
<dbReference type="InterPro" id="IPR035965">
    <property type="entry name" value="PAS-like_dom_sf"/>
</dbReference>
<evidence type="ECO:0000256" key="3">
    <source>
        <dbReference type="ARBA" id="ARBA00006434"/>
    </source>
</evidence>
<evidence type="ECO:0000256" key="6">
    <source>
        <dbReference type="ARBA" id="ARBA00022679"/>
    </source>
</evidence>
<keyword evidence="10 12" id="KW-0472">Membrane</keyword>
<evidence type="ECO:0000259" key="13">
    <source>
        <dbReference type="PROSITE" id="PS50109"/>
    </source>
</evidence>
<dbReference type="SUPFAM" id="SSF47384">
    <property type="entry name" value="Homodimeric domain of signal transducing histidine kinase"/>
    <property type="match status" value="1"/>
</dbReference>
<evidence type="ECO:0000256" key="9">
    <source>
        <dbReference type="ARBA" id="ARBA00022989"/>
    </source>
</evidence>
<comment type="subcellular location">
    <subcellularLocation>
        <location evidence="2">Membrane</location>
        <topology evidence="2">Multi-pass membrane protein</topology>
    </subcellularLocation>
</comment>
<dbReference type="PROSITE" id="PS50109">
    <property type="entry name" value="HIS_KIN"/>
    <property type="match status" value="1"/>
</dbReference>
<feature type="transmembrane region" description="Helical" evidence="12">
    <location>
        <begin position="116"/>
        <end position="135"/>
    </location>
</feature>
<evidence type="ECO:0000256" key="12">
    <source>
        <dbReference type="SAM" id="Phobius"/>
    </source>
</evidence>
<feature type="transmembrane region" description="Helical" evidence="12">
    <location>
        <begin position="285"/>
        <end position="310"/>
    </location>
</feature>
<comment type="similarity">
    <text evidence="3">Belongs to the sodium:solute symporter (SSF) (TC 2.A.21) family.</text>
</comment>
<keyword evidence="8" id="KW-0418">Kinase</keyword>
<dbReference type="Gene3D" id="1.10.287.130">
    <property type="match status" value="1"/>
</dbReference>
<evidence type="ECO:0000256" key="5">
    <source>
        <dbReference type="ARBA" id="ARBA00022553"/>
    </source>
</evidence>
<dbReference type="PRINTS" id="PR00344">
    <property type="entry name" value="BCTRLSENSOR"/>
</dbReference>
<dbReference type="GO" id="GO:0022857">
    <property type="term" value="F:transmembrane transporter activity"/>
    <property type="evidence" value="ECO:0007669"/>
    <property type="project" value="InterPro"/>
</dbReference>